<dbReference type="InterPro" id="IPR052918">
    <property type="entry name" value="Motility_Chemotaxis_Reg"/>
</dbReference>
<evidence type="ECO:0000313" key="2">
    <source>
        <dbReference type="Proteomes" id="UP000075515"/>
    </source>
</evidence>
<gene>
    <name evidence="1" type="ORF">BE18_09090</name>
</gene>
<proteinExistence type="predicted"/>
<sequence>MLGLGALLGTASCAQVLGLGEFEDCDEDSCSGTLWAKSFGSHEFVFPESARLDSKGNILLAGSFLGTTDFGGLPLISSRLAFYLAKLKPDGSHAFSRWLSVDNPDGAFGSRLSIMPDDSVVLSGSYEEAIEFDTGDSITAPNPYEDGCFVARFSPDNNLLWRHNLFTGTGGLRVLDSAATPDGDVVLVGSFNGEVSLGSSTLTTASSKDAFVVKLDGETGNVLWSFHLGDPEDITATRTIEAKAVAVDPGGNIVVGGRFRGFAERGFDESSAPSPSGAGAFVLKLLPTGKMDWTIPLQGEGDAWVTDIDVDARGDILVAGALAGAIAVEARGLEGAQQTSGPADSDILLVKLSSAGNHLWSLRFGDESSQLAIESNLGIGSGLDSTSPFGVHVAVDTSGDIVVGTGAAGAVDFGGRPLGGRQDRDWTVAKLSAGGAHLWSGRFGDPAAGQAVVGIDTDPRTKSIVVVGLNDGALDFGNDVKVVAQGELSVVVTKIDLGRVGR</sequence>
<dbReference type="Proteomes" id="UP000075515">
    <property type="component" value="Unassembled WGS sequence"/>
</dbReference>
<dbReference type="SUPFAM" id="SSF50998">
    <property type="entry name" value="Quinoprotein alcohol dehydrogenase-like"/>
    <property type="match status" value="1"/>
</dbReference>
<dbReference type="PANTHER" id="PTHR35580:SF1">
    <property type="entry name" value="PHYTASE-LIKE DOMAIN-CONTAINING PROTEIN"/>
    <property type="match status" value="1"/>
</dbReference>
<dbReference type="InterPro" id="IPR011047">
    <property type="entry name" value="Quinoprotein_ADH-like_sf"/>
</dbReference>
<evidence type="ECO:0000313" key="1">
    <source>
        <dbReference type="EMBL" id="KYF96465.1"/>
    </source>
</evidence>
<comment type="caution">
    <text evidence="1">The sequence shown here is derived from an EMBL/GenBank/DDBJ whole genome shotgun (WGS) entry which is preliminary data.</text>
</comment>
<name>A0A150SVB8_SORCE</name>
<dbReference type="AlphaFoldDB" id="A0A150SVB8"/>
<organism evidence="1 2">
    <name type="scientific">Sorangium cellulosum</name>
    <name type="common">Polyangium cellulosum</name>
    <dbReference type="NCBI Taxonomy" id="56"/>
    <lineage>
        <taxon>Bacteria</taxon>
        <taxon>Pseudomonadati</taxon>
        <taxon>Myxococcota</taxon>
        <taxon>Polyangia</taxon>
        <taxon>Polyangiales</taxon>
        <taxon>Polyangiaceae</taxon>
        <taxon>Sorangium</taxon>
    </lineage>
</organism>
<dbReference type="PANTHER" id="PTHR35580">
    <property type="entry name" value="CELL SURFACE GLYCOPROTEIN (S-LAYER PROTEIN)-LIKE PROTEIN"/>
    <property type="match status" value="1"/>
</dbReference>
<reference evidence="1 2" key="1">
    <citation type="submission" date="2014-02" db="EMBL/GenBank/DDBJ databases">
        <title>The small core and large imbalanced accessory genome model reveals a collaborative survival strategy of Sorangium cellulosum strains in nature.</title>
        <authorList>
            <person name="Han K."/>
            <person name="Peng R."/>
            <person name="Blom J."/>
            <person name="Li Y.-Z."/>
        </authorList>
    </citation>
    <scope>NUCLEOTIDE SEQUENCE [LARGE SCALE GENOMIC DNA]</scope>
    <source>
        <strain evidence="1 2">So0149</strain>
    </source>
</reference>
<dbReference type="Gene3D" id="2.130.10.10">
    <property type="entry name" value="YVTN repeat-like/Quinoprotein amine dehydrogenase"/>
    <property type="match status" value="1"/>
</dbReference>
<dbReference type="InterPro" id="IPR015943">
    <property type="entry name" value="WD40/YVTN_repeat-like_dom_sf"/>
</dbReference>
<accession>A0A150SVB8</accession>
<protein>
    <submittedName>
        <fullName evidence="1">Uncharacterized protein</fullName>
    </submittedName>
</protein>
<dbReference type="EMBL" id="JEMC01001541">
    <property type="protein sequence ID" value="KYF96465.1"/>
    <property type="molecule type" value="Genomic_DNA"/>
</dbReference>